<sequence>MRNIPVSRSRQPETVLPQDLIDAMLPGRRYTQDEVCDLLQDRPRTAVRDTLNALVNKGLVWRDASGSRVRFSVLAGDELRASIERKAIPEQSSFGALLRGYDAEIQRFRDLCMIARF</sequence>
<accession>A0AA40UV56</accession>
<comment type="caution">
    <text evidence="1">The sequence shown here is derived from an EMBL/GenBank/DDBJ whole genome shotgun (WGS) entry which is preliminary data.</text>
</comment>
<protein>
    <submittedName>
        <fullName evidence="1">Uncharacterized protein</fullName>
    </submittedName>
</protein>
<dbReference type="InterPro" id="IPR036390">
    <property type="entry name" value="WH_DNA-bd_sf"/>
</dbReference>
<evidence type="ECO:0000313" key="2">
    <source>
        <dbReference type="Proteomes" id="UP000070119"/>
    </source>
</evidence>
<dbReference type="SUPFAM" id="SSF46785">
    <property type="entry name" value="Winged helix' DNA-binding domain"/>
    <property type="match status" value="1"/>
</dbReference>
<evidence type="ECO:0000313" key="1">
    <source>
        <dbReference type="EMBL" id="KWZ53336.1"/>
    </source>
</evidence>
<reference evidence="1 2" key="1">
    <citation type="submission" date="2015-11" db="EMBL/GenBank/DDBJ databases">
        <authorList>
            <person name="Sahl J."/>
            <person name="Wagner D."/>
            <person name="Keim P."/>
        </authorList>
    </citation>
    <scope>NUCLEOTIDE SEQUENCE [LARGE SCALE GENOMIC DNA]</scope>
    <source>
        <strain evidence="1 2">MSMB1157</strain>
    </source>
</reference>
<dbReference type="AlphaFoldDB" id="A0AA40UV56"/>
<gene>
    <name evidence="1" type="ORF">WK57_30575</name>
</gene>
<name>A0AA40UV56_9BURK</name>
<proteinExistence type="predicted"/>
<dbReference type="EMBL" id="LNJU01000005">
    <property type="protein sequence ID" value="KWZ53336.1"/>
    <property type="molecule type" value="Genomic_DNA"/>
</dbReference>
<organism evidence="1 2">
    <name type="scientific">Burkholderia ubonensis</name>
    <dbReference type="NCBI Taxonomy" id="101571"/>
    <lineage>
        <taxon>Bacteria</taxon>
        <taxon>Pseudomonadati</taxon>
        <taxon>Pseudomonadota</taxon>
        <taxon>Betaproteobacteria</taxon>
        <taxon>Burkholderiales</taxon>
        <taxon>Burkholderiaceae</taxon>
        <taxon>Burkholderia</taxon>
        <taxon>Burkholderia cepacia complex</taxon>
    </lineage>
</organism>
<dbReference type="Proteomes" id="UP000070119">
    <property type="component" value="Chromosome 2"/>
</dbReference>
<dbReference type="RefSeq" id="WP_060969630.1">
    <property type="nucleotide sequence ID" value="NZ_CM003772.1"/>
</dbReference>